<dbReference type="PANTHER" id="PTHR22576:SF37">
    <property type="entry name" value="MUCOSA-ASSOCIATED LYMPHOID TISSUE LYMPHOMA TRANSLOCATION PROTEIN 1"/>
    <property type="match status" value="1"/>
</dbReference>
<feature type="compositionally biased region" description="Low complexity" evidence="1">
    <location>
        <begin position="32"/>
        <end position="46"/>
    </location>
</feature>
<name>A0A1R4HAP4_9GAMM</name>
<organism evidence="3 4">
    <name type="scientific">Crenothrix polyspora</name>
    <dbReference type="NCBI Taxonomy" id="360316"/>
    <lineage>
        <taxon>Bacteria</taxon>
        <taxon>Pseudomonadati</taxon>
        <taxon>Pseudomonadota</taxon>
        <taxon>Gammaproteobacteria</taxon>
        <taxon>Methylococcales</taxon>
        <taxon>Crenotrichaceae</taxon>
        <taxon>Crenothrix</taxon>
    </lineage>
</organism>
<sequence>MDAEARLANTEQQLLAATASLSKPTPNTPNPAQDKAALAQMQQQLASSEHERQKSQTVISQLEAEKKNYEQQIQTLQKTSAVVSIAQKPVIEIIDPPFVLVRGTPTVVMRSVVKERDIIGKVTASAGIMSVMVNDSKNSLDDRGIFKSTVSIKGEKTPVSVVAIDNNGARESLDFLLAIEGAAVGGQRSDNEITPLVAENPWKDIDLGHYYALIIGNNHYEKIPALDTPANDAREVNTILSAKYGFKTQLLLDANRYQILSAMNELRGKLTENDNLLIYYAGHGELDKVNMRGHWLPVDADADNTANWISTVSITDILNSMSSKHILVVADSCYSGAMTRTSLARLDAGMGQDKKSEWLKAMLKAKSRTVLTSGGLKPVMDGGGGAHSVFANAFIKALQSNTGLLEGQELYRNVSANVIAIAANYDVEQVPQYAPVANAGHEAGEFFFMAK</sequence>
<feature type="domain" description="Peptidase C14 caspase" evidence="2">
    <location>
        <begin position="211"/>
        <end position="434"/>
    </location>
</feature>
<dbReference type="GO" id="GO:0006508">
    <property type="term" value="P:proteolysis"/>
    <property type="evidence" value="ECO:0007669"/>
    <property type="project" value="InterPro"/>
</dbReference>
<dbReference type="EMBL" id="FUKJ01000250">
    <property type="protein sequence ID" value="SJM93315.1"/>
    <property type="molecule type" value="Genomic_DNA"/>
</dbReference>
<reference evidence="4" key="1">
    <citation type="submission" date="2017-02" db="EMBL/GenBank/DDBJ databases">
        <authorList>
            <person name="Daims H."/>
        </authorList>
    </citation>
    <scope>NUCLEOTIDE SEQUENCE [LARGE SCALE GENOMIC DNA]</scope>
</reference>
<dbReference type="InterPro" id="IPR011600">
    <property type="entry name" value="Pept_C14_caspase"/>
</dbReference>
<dbReference type="Gene3D" id="3.40.50.1460">
    <property type="match status" value="1"/>
</dbReference>
<evidence type="ECO:0000256" key="1">
    <source>
        <dbReference type="SAM" id="MobiDB-lite"/>
    </source>
</evidence>
<evidence type="ECO:0000259" key="2">
    <source>
        <dbReference type="Pfam" id="PF00656"/>
    </source>
</evidence>
<dbReference type="GO" id="GO:0004197">
    <property type="term" value="F:cysteine-type endopeptidase activity"/>
    <property type="evidence" value="ECO:0007669"/>
    <property type="project" value="InterPro"/>
</dbReference>
<dbReference type="AlphaFoldDB" id="A0A1R4HAP4"/>
<dbReference type="Proteomes" id="UP000195442">
    <property type="component" value="Unassembled WGS sequence"/>
</dbReference>
<dbReference type="Pfam" id="PF00656">
    <property type="entry name" value="Peptidase_C14"/>
    <property type="match status" value="1"/>
</dbReference>
<keyword evidence="4" id="KW-1185">Reference proteome</keyword>
<feature type="compositionally biased region" description="Polar residues" evidence="1">
    <location>
        <begin position="9"/>
        <end position="25"/>
    </location>
</feature>
<evidence type="ECO:0000313" key="4">
    <source>
        <dbReference type="Proteomes" id="UP000195442"/>
    </source>
</evidence>
<accession>A0A1R4HAP4</accession>
<proteinExistence type="predicted"/>
<dbReference type="InterPro" id="IPR029030">
    <property type="entry name" value="Caspase-like_dom_sf"/>
</dbReference>
<feature type="region of interest" description="Disordered" evidence="1">
    <location>
        <begin position="1"/>
        <end position="54"/>
    </location>
</feature>
<protein>
    <submittedName>
        <fullName evidence="3">Putative cysteine peptidase</fullName>
    </submittedName>
</protein>
<evidence type="ECO:0000313" key="3">
    <source>
        <dbReference type="EMBL" id="SJM93315.1"/>
    </source>
</evidence>
<dbReference type="PANTHER" id="PTHR22576">
    <property type="entry name" value="MUCOSA ASSOCIATED LYMPHOID TISSUE LYMPHOMA TRANSLOCATION PROTEIN 1/PARACASPASE"/>
    <property type="match status" value="1"/>
</dbReference>
<dbReference type="InterPro" id="IPR052039">
    <property type="entry name" value="Caspase-related_regulators"/>
</dbReference>
<dbReference type="SUPFAM" id="SSF52129">
    <property type="entry name" value="Caspase-like"/>
    <property type="match status" value="1"/>
</dbReference>
<gene>
    <name evidence="3" type="ORF">CRENPOLYSF2_3230002</name>
</gene>